<dbReference type="EMBL" id="FOTS01000006">
    <property type="protein sequence ID" value="SFL49039.1"/>
    <property type="molecule type" value="Genomic_DNA"/>
</dbReference>
<dbReference type="Proteomes" id="UP000199520">
    <property type="component" value="Unassembled WGS sequence"/>
</dbReference>
<organism evidence="3 4">
    <name type="scientific">Pelosinus propionicus DSM 13327</name>
    <dbReference type="NCBI Taxonomy" id="1123291"/>
    <lineage>
        <taxon>Bacteria</taxon>
        <taxon>Bacillati</taxon>
        <taxon>Bacillota</taxon>
        <taxon>Negativicutes</taxon>
        <taxon>Selenomonadales</taxon>
        <taxon>Sporomusaceae</taxon>
        <taxon>Pelosinus</taxon>
    </lineage>
</organism>
<accession>A0A1I4I3X3</accession>
<evidence type="ECO:0000313" key="3">
    <source>
        <dbReference type="EMBL" id="SFL49039.1"/>
    </source>
</evidence>
<dbReference type="AlphaFoldDB" id="A0A1I4I3X3"/>
<protein>
    <submittedName>
        <fullName evidence="3">Uncharacterized protein</fullName>
    </submittedName>
</protein>
<evidence type="ECO:0000313" key="4">
    <source>
        <dbReference type="Proteomes" id="UP000199520"/>
    </source>
</evidence>
<reference evidence="4" key="1">
    <citation type="submission" date="2016-10" db="EMBL/GenBank/DDBJ databases">
        <authorList>
            <person name="Varghese N."/>
            <person name="Submissions S."/>
        </authorList>
    </citation>
    <scope>NUCLEOTIDE SEQUENCE [LARGE SCALE GENOMIC DNA]</scope>
    <source>
        <strain evidence="4">DSM 13327</strain>
    </source>
</reference>
<keyword evidence="2" id="KW-0732">Signal</keyword>
<dbReference type="RefSeq" id="WP_245754823.1">
    <property type="nucleotide sequence ID" value="NZ_FOTS01000006.1"/>
</dbReference>
<gene>
    <name evidence="3" type="ORF">SAMN04490355_1006108</name>
</gene>
<feature type="compositionally biased region" description="Basic and acidic residues" evidence="1">
    <location>
        <begin position="46"/>
        <end position="60"/>
    </location>
</feature>
<keyword evidence="4" id="KW-1185">Reference proteome</keyword>
<name>A0A1I4I3X3_9FIRM</name>
<evidence type="ECO:0000256" key="2">
    <source>
        <dbReference type="SAM" id="SignalP"/>
    </source>
</evidence>
<proteinExistence type="predicted"/>
<feature type="signal peptide" evidence="2">
    <location>
        <begin position="1"/>
        <end position="32"/>
    </location>
</feature>
<feature type="chain" id="PRO_5011744981" evidence="2">
    <location>
        <begin position="33"/>
        <end position="60"/>
    </location>
</feature>
<sequence length="60" mass="6358">MNKKVTRMIFAALAAVFISGTALLPNATKAFAAEPTNQEQPAPPEDAPKDSGNEHSGHHM</sequence>
<feature type="region of interest" description="Disordered" evidence="1">
    <location>
        <begin position="30"/>
        <end position="60"/>
    </location>
</feature>
<evidence type="ECO:0000256" key="1">
    <source>
        <dbReference type="SAM" id="MobiDB-lite"/>
    </source>
</evidence>